<dbReference type="AlphaFoldDB" id="A0A699J7L2"/>
<protein>
    <submittedName>
        <fullName evidence="1">Uncharacterized protein</fullName>
    </submittedName>
</protein>
<evidence type="ECO:0000313" key="1">
    <source>
        <dbReference type="EMBL" id="GFA16298.1"/>
    </source>
</evidence>
<reference evidence="1" key="1">
    <citation type="journal article" date="2019" name="Sci. Rep.">
        <title>Draft genome of Tanacetum cinerariifolium, the natural source of mosquito coil.</title>
        <authorList>
            <person name="Yamashiro T."/>
            <person name="Shiraishi A."/>
            <person name="Satake H."/>
            <person name="Nakayama K."/>
        </authorList>
    </citation>
    <scope>NUCLEOTIDE SEQUENCE</scope>
</reference>
<dbReference type="EMBL" id="BKCJ010378718">
    <property type="protein sequence ID" value="GFA16298.1"/>
    <property type="molecule type" value="Genomic_DNA"/>
</dbReference>
<organism evidence="1">
    <name type="scientific">Tanacetum cinerariifolium</name>
    <name type="common">Dalmatian daisy</name>
    <name type="synonym">Chrysanthemum cinerariifolium</name>
    <dbReference type="NCBI Taxonomy" id="118510"/>
    <lineage>
        <taxon>Eukaryota</taxon>
        <taxon>Viridiplantae</taxon>
        <taxon>Streptophyta</taxon>
        <taxon>Embryophyta</taxon>
        <taxon>Tracheophyta</taxon>
        <taxon>Spermatophyta</taxon>
        <taxon>Magnoliopsida</taxon>
        <taxon>eudicotyledons</taxon>
        <taxon>Gunneridae</taxon>
        <taxon>Pentapetalae</taxon>
        <taxon>asterids</taxon>
        <taxon>campanulids</taxon>
        <taxon>Asterales</taxon>
        <taxon>Asteraceae</taxon>
        <taxon>Asteroideae</taxon>
        <taxon>Anthemideae</taxon>
        <taxon>Anthemidinae</taxon>
        <taxon>Tanacetum</taxon>
    </lineage>
</organism>
<comment type="caution">
    <text evidence="1">The sequence shown here is derived from an EMBL/GenBank/DDBJ whole genome shotgun (WGS) entry which is preliminary data.</text>
</comment>
<accession>A0A699J7L2</accession>
<proteinExistence type="predicted"/>
<gene>
    <name evidence="1" type="ORF">Tci_588270</name>
</gene>
<sequence>MFKLVLVPLAPKLFQNREAHIDYLRYTQEQADIFQGIVKQAKAKQPLDNVLDFTCKHAQQIQELLVYVRDTCPNVINLSAKNFDVTPKNMVKKVRLKCSTSNYGSKPTGNKNNDRILQTPSRNMKKKIEAQPRKVNKKNRVVEPILNANVE</sequence>
<name>A0A699J7L2_TANCI</name>